<protein>
    <submittedName>
        <fullName evidence="3">Actin-related protein 4</fullName>
    </submittedName>
</protein>
<gene>
    <name evidence="3" type="primary">ARP4</name>
    <name evidence="3" type="ORF">AK812_SmicGene7218</name>
</gene>
<dbReference type="InterPro" id="IPR043129">
    <property type="entry name" value="ATPase_NBD"/>
</dbReference>
<evidence type="ECO:0000313" key="3">
    <source>
        <dbReference type="EMBL" id="OLQ09191.1"/>
    </source>
</evidence>
<dbReference type="PANTHER" id="PTHR11937">
    <property type="entry name" value="ACTIN"/>
    <property type="match status" value="1"/>
</dbReference>
<accession>A0A1Q9EP79</accession>
<dbReference type="EMBL" id="LSRX01000102">
    <property type="protein sequence ID" value="OLQ09191.1"/>
    <property type="molecule type" value="Genomic_DNA"/>
</dbReference>
<evidence type="ECO:0000256" key="2">
    <source>
        <dbReference type="RuleBase" id="RU000487"/>
    </source>
</evidence>
<reference evidence="3 4" key="1">
    <citation type="submission" date="2016-02" db="EMBL/GenBank/DDBJ databases">
        <title>Genome analysis of coral dinoflagellate symbionts highlights evolutionary adaptations to a symbiotic lifestyle.</title>
        <authorList>
            <person name="Aranda M."/>
            <person name="Li Y."/>
            <person name="Liew Y.J."/>
            <person name="Baumgarten S."/>
            <person name="Simakov O."/>
            <person name="Wilson M."/>
            <person name="Piel J."/>
            <person name="Ashoor H."/>
            <person name="Bougouffa S."/>
            <person name="Bajic V.B."/>
            <person name="Ryu T."/>
            <person name="Ravasi T."/>
            <person name="Bayer T."/>
            <person name="Micklem G."/>
            <person name="Kim H."/>
            <person name="Bhak J."/>
            <person name="Lajeunesse T.C."/>
            <person name="Voolstra C.R."/>
        </authorList>
    </citation>
    <scope>NUCLEOTIDE SEQUENCE [LARGE SCALE GENOMIC DNA]</scope>
    <source>
        <strain evidence="3 4">CCMP2467</strain>
    </source>
</reference>
<evidence type="ECO:0000256" key="1">
    <source>
        <dbReference type="ARBA" id="ARBA00049360"/>
    </source>
</evidence>
<comment type="similarity">
    <text evidence="2">Belongs to the actin family.</text>
</comment>
<organism evidence="3 4">
    <name type="scientific">Symbiodinium microadriaticum</name>
    <name type="common">Dinoflagellate</name>
    <name type="synonym">Zooxanthella microadriatica</name>
    <dbReference type="NCBI Taxonomy" id="2951"/>
    <lineage>
        <taxon>Eukaryota</taxon>
        <taxon>Sar</taxon>
        <taxon>Alveolata</taxon>
        <taxon>Dinophyceae</taxon>
        <taxon>Suessiales</taxon>
        <taxon>Symbiodiniaceae</taxon>
        <taxon>Symbiodinium</taxon>
    </lineage>
</organism>
<dbReference type="OrthoDB" id="10309506at2759"/>
<dbReference type="AlphaFoldDB" id="A0A1Q9EP79"/>
<comment type="caution">
    <text evidence="3">The sequence shown here is derived from an EMBL/GenBank/DDBJ whole genome shotgun (WGS) entry which is preliminary data.</text>
</comment>
<comment type="catalytic activity">
    <reaction evidence="1">
        <text>ATP + H2O = ADP + phosphate + H(+)</text>
        <dbReference type="Rhea" id="RHEA:13065"/>
        <dbReference type="ChEBI" id="CHEBI:15377"/>
        <dbReference type="ChEBI" id="CHEBI:15378"/>
        <dbReference type="ChEBI" id="CHEBI:30616"/>
        <dbReference type="ChEBI" id="CHEBI:43474"/>
        <dbReference type="ChEBI" id="CHEBI:456216"/>
    </reaction>
</comment>
<dbReference type="Pfam" id="PF00022">
    <property type="entry name" value="Actin"/>
    <property type="match status" value="1"/>
</dbReference>
<dbReference type="InterPro" id="IPR004000">
    <property type="entry name" value="Actin"/>
</dbReference>
<dbReference type="Proteomes" id="UP000186817">
    <property type="component" value="Unassembled WGS sequence"/>
</dbReference>
<name>A0A1Q9EP79_SYMMI</name>
<proteinExistence type="inferred from homology"/>
<dbReference type="Gene3D" id="3.90.640.10">
    <property type="entry name" value="Actin, Chain A, domain 4"/>
    <property type="match status" value="1"/>
</dbReference>
<keyword evidence="4" id="KW-1185">Reference proteome</keyword>
<dbReference type="Gene3D" id="3.30.420.40">
    <property type="match status" value="2"/>
</dbReference>
<dbReference type="SMART" id="SM00268">
    <property type="entry name" value="ACTIN"/>
    <property type="match status" value="1"/>
</dbReference>
<sequence>MPPSPEPVRIAIDLGASSTRLGDACRPVPQKVLPATALSYHHGAQQAGSTLEPEAFEDILAEVSNLAGDFQSPRPALLISTPNAASASLRQDLAELALEKGVGSVALLPSAVAATIASGRSDSLVVDLGAGLTSVASVVRCELRKASLQEHPYAGNALDEQVLHALQHQVAWTCRVTGAHGGRDDDTTRKRQKLGGRLPFSALRLAQDLKETVCFCAHVPLASLPPDEPYRHTLPDGQVIEVTSFSRQVPETLLLGAPSLDAAAADPTPPFPGLPALVSEALVGHEPSTSTSEVLLVGGSSRFVNFRDRLQAALTASGITKVNVLPQRYASWLGLSVAASLGKPVVRYHTKAELEEFGKLRFTA</sequence>
<dbReference type="SUPFAM" id="SSF53067">
    <property type="entry name" value="Actin-like ATPase domain"/>
    <property type="match status" value="2"/>
</dbReference>
<evidence type="ECO:0000313" key="4">
    <source>
        <dbReference type="Proteomes" id="UP000186817"/>
    </source>
</evidence>